<keyword evidence="1" id="KW-0639">Primosome</keyword>
<dbReference type="PROSITE" id="PS51192">
    <property type="entry name" value="HELICASE_ATP_BIND_1"/>
    <property type="match status" value="1"/>
</dbReference>
<feature type="domain" description="Helicase C-terminal" evidence="14">
    <location>
        <begin position="446"/>
        <end position="628"/>
    </location>
</feature>
<dbReference type="GO" id="GO:0016787">
    <property type="term" value="F:hydrolase activity"/>
    <property type="evidence" value="ECO:0007669"/>
    <property type="project" value="UniProtKB-KW"/>
</dbReference>
<dbReference type="SUPFAM" id="SSF52540">
    <property type="entry name" value="P-loop containing nucleoside triphosphate hydrolases"/>
    <property type="match status" value="1"/>
</dbReference>
<keyword evidence="8" id="KW-0067">ATP-binding</keyword>
<dbReference type="InterPro" id="IPR014001">
    <property type="entry name" value="Helicase_ATP-bd"/>
</dbReference>
<dbReference type="EC" id="5.6.2.4" evidence="11"/>
<evidence type="ECO:0000256" key="9">
    <source>
        <dbReference type="ARBA" id="ARBA00023125"/>
    </source>
</evidence>
<dbReference type="EMBL" id="UOEE01000080">
    <property type="protein sequence ID" value="VAV88957.1"/>
    <property type="molecule type" value="Genomic_DNA"/>
</dbReference>
<dbReference type="Pfam" id="PF00271">
    <property type="entry name" value="Helicase_C"/>
    <property type="match status" value="1"/>
</dbReference>
<evidence type="ECO:0000259" key="13">
    <source>
        <dbReference type="PROSITE" id="PS51192"/>
    </source>
</evidence>
<dbReference type="GO" id="GO:0006270">
    <property type="term" value="P:DNA replication initiation"/>
    <property type="evidence" value="ECO:0007669"/>
    <property type="project" value="TreeGrafter"/>
</dbReference>
<reference evidence="15" key="1">
    <citation type="submission" date="2018-06" db="EMBL/GenBank/DDBJ databases">
        <authorList>
            <person name="Zhirakovskaya E."/>
        </authorList>
    </citation>
    <scope>NUCLEOTIDE SEQUENCE</scope>
</reference>
<dbReference type="InterPro" id="IPR027417">
    <property type="entry name" value="P-loop_NTPase"/>
</dbReference>
<dbReference type="InterPro" id="IPR041236">
    <property type="entry name" value="PriA_C"/>
</dbReference>
<keyword evidence="9" id="KW-0238">DNA-binding</keyword>
<dbReference type="Pfam" id="PF17764">
    <property type="entry name" value="PriA_3primeBD"/>
    <property type="match status" value="1"/>
</dbReference>
<evidence type="ECO:0000256" key="7">
    <source>
        <dbReference type="ARBA" id="ARBA00022833"/>
    </source>
</evidence>
<keyword evidence="2" id="KW-0235">DNA replication</keyword>
<dbReference type="GO" id="GO:0006302">
    <property type="term" value="P:double-strand break repair"/>
    <property type="evidence" value="ECO:0007669"/>
    <property type="project" value="InterPro"/>
</dbReference>
<dbReference type="GO" id="GO:0006269">
    <property type="term" value="P:DNA replication, synthesis of primer"/>
    <property type="evidence" value="ECO:0007669"/>
    <property type="project" value="UniProtKB-KW"/>
</dbReference>
<evidence type="ECO:0000256" key="4">
    <source>
        <dbReference type="ARBA" id="ARBA00022741"/>
    </source>
</evidence>
<evidence type="ECO:0000259" key="14">
    <source>
        <dbReference type="PROSITE" id="PS51194"/>
    </source>
</evidence>
<evidence type="ECO:0000256" key="12">
    <source>
        <dbReference type="ARBA" id="ARBA00048988"/>
    </source>
</evidence>
<dbReference type="PROSITE" id="PS51194">
    <property type="entry name" value="HELICASE_CTER"/>
    <property type="match status" value="1"/>
</dbReference>
<dbReference type="GO" id="GO:0005524">
    <property type="term" value="F:ATP binding"/>
    <property type="evidence" value="ECO:0007669"/>
    <property type="project" value="UniProtKB-KW"/>
</dbReference>
<proteinExistence type="inferred from homology"/>
<name>A0A3B0RBM8_9ZZZZ</name>
<evidence type="ECO:0000313" key="15">
    <source>
        <dbReference type="EMBL" id="VAV88957.1"/>
    </source>
</evidence>
<dbReference type="Pfam" id="PF18074">
    <property type="entry name" value="PriA_C"/>
    <property type="match status" value="1"/>
</dbReference>
<dbReference type="CDD" id="cd17929">
    <property type="entry name" value="DEXHc_priA"/>
    <property type="match status" value="1"/>
</dbReference>
<keyword evidence="5" id="KW-0378">Hydrolase</keyword>
<dbReference type="NCBIfam" id="NF004070">
    <property type="entry name" value="PRK05580.2-2"/>
    <property type="match status" value="1"/>
</dbReference>
<evidence type="ECO:0000256" key="11">
    <source>
        <dbReference type="ARBA" id="ARBA00034808"/>
    </source>
</evidence>
<accession>A0A3B0RBM8</accession>
<keyword evidence="7" id="KW-0862">Zinc</keyword>
<evidence type="ECO:0000256" key="6">
    <source>
        <dbReference type="ARBA" id="ARBA00022806"/>
    </source>
</evidence>
<dbReference type="Gene3D" id="3.40.1440.60">
    <property type="entry name" value="PriA, 3(prime) DNA-binding domain"/>
    <property type="match status" value="1"/>
</dbReference>
<evidence type="ECO:0000256" key="10">
    <source>
        <dbReference type="ARBA" id="ARBA00023235"/>
    </source>
</evidence>
<dbReference type="InterPro" id="IPR041222">
    <property type="entry name" value="PriA_3primeBD"/>
</dbReference>
<dbReference type="SMART" id="SM00487">
    <property type="entry name" value="DEXDc"/>
    <property type="match status" value="1"/>
</dbReference>
<dbReference type="FunFam" id="3.40.50.300:FF:000489">
    <property type="entry name" value="Primosome assembly protein PriA"/>
    <property type="match status" value="1"/>
</dbReference>
<evidence type="ECO:0000256" key="3">
    <source>
        <dbReference type="ARBA" id="ARBA00022723"/>
    </source>
</evidence>
<dbReference type="GO" id="GO:0006310">
    <property type="term" value="P:DNA recombination"/>
    <property type="evidence" value="ECO:0007669"/>
    <property type="project" value="InterPro"/>
</dbReference>
<dbReference type="AlphaFoldDB" id="A0A3B0RBM8"/>
<dbReference type="InterPro" id="IPR005259">
    <property type="entry name" value="PriA"/>
</dbReference>
<sequence length="729" mass="79549">MMNRLLLAKILFPLPVPEPFDYLVPASLQVTAGSYVIAPLGTRKAVGVVWAITELPEPPKGRKLKQVLEVFATRPMSQQQRDFIDFVGKYTCAGSGRVLRMCLPNLDALLASPTRSLITRSAQIPTKLTPARNKVLEIVADKSWPIGKLAEAAGVGSGVVNGLLKAGGLQKTMQAVDGPFAQPQPERSGLKLTASQIAASNTLIQTVQQQKFTPVLLDGITGSGKTEVYFEAVAEALRQHPDHQVLILLPEIALTQDVLQRFAVRFGAKPAEWHSDVTGAMRRRVWRQVANGTARIVVGARSALFLPFAKLALIVVDEEHDSSYKQEEGVLYHARDMAVVRANLADCPILLASATPALETLHNARSGRFAHLMLDSRPGSSQLPHISAIDLRINPPATAKWLSPPLREAMQLTLGRGEQVLLYLNRRGYAPLTICRNCGERMKSPDTDSFLVEHKHSGRLICHLTGFSMPKPDKCPTCAEPDSLHPVGPGVERLAEEVAAVFPKARCEVFSSDTTRTPAQIRELIARMQGAEIDILIGTQMAAKGHNFPKLTLVGVVDADMGLGGADLRAGERTYQALIQVAGRAGRAELPGRAMLQTHQPEHEAIEALLACDRERFIEAELSLRQHMGFPPFGRLAAVVISAFAEAEAEAAARDFAAVAPNAPSASGIEIWGPSEPVFTVVRGRFRRRLLIRAEKHTDLSAYMHDWRAGFQIKGSVRLKIDIDPYSFL</sequence>
<evidence type="ECO:0000256" key="1">
    <source>
        <dbReference type="ARBA" id="ARBA00022515"/>
    </source>
</evidence>
<gene>
    <name evidence="15" type="ORF">MNBD_ALPHA06-1616</name>
</gene>
<dbReference type="Gene3D" id="3.40.50.300">
    <property type="entry name" value="P-loop containing nucleotide triphosphate hydrolases"/>
    <property type="match status" value="2"/>
</dbReference>
<keyword evidence="3" id="KW-0479">Metal-binding</keyword>
<dbReference type="InterPro" id="IPR011545">
    <property type="entry name" value="DEAD/DEAH_box_helicase_dom"/>
</dbReference>
<dbReference type="GO" id="GO:1990077">
    <property type="term" value="C:primosome complex"/>
    <property type="evidence" value="ECO:0007669"/>
    <property type="project" value="UniProtKB-KW"/>
</dbReference>
<dbReference type="SMART" id="SM00490">
    <property type="entry name" value="HELICc"/>
    <property type="match status" value="1"/>
</dbReference>
<organism evidence="15">
    <name type="scientific">hydrothermal vent metagenome</name>
    <dbReference type="NCBI Taxonomy" id="652676"/>
    <lineage>
        <taxon>unclassified sequences</taxon>
        <taxon>metagenomes</taxon>
        <taxon>ecological metagenomes</taxon>
    </lineage>
</organism>
<protein>
    <recommendedName>
        <fullName evidence="11">DNA 3'-5' helicase</fullName>
        <ecNumber evidence="11">5.6.2.4</ecNumber>
    </recommendedName>
</protein>
<dbReference type="InterPro" id="IPR001650">
    <property type="entry name" value="Helicase_C-like"/>
</dbReference>
<evidence type="ECO:0000256" key="5">
    <source>
        <dbReference type="ARBA" id="ARBA00022801"/>
    </source>
</evidence>
<dbReference type="Pfam" id="PF00270">
    <property type="entry name" value="DEAD"/>
    <property type="match status" value="1"/>
</dbReference>
<dbReference type="PANTHER" id="PTHR30580">
    <property type="entry name" value="PRIMOSOMAL PROTEIN N"/>
    <property type="match status" value="1"/>
</dbReference>
<keyword evidence="4" id="KW-0547">Nucleotide-binding</keyword>
<dbReference type="GO" id="GO:0003677">
    <property type="term" value="F:DNA binding"/>
    <property type="evidence" value="ECO:0007669"/>
    <property type="project" value="UniProtKB-KW"/>
</dbReference>
<dbReference type="InterPro" id="IPR042115">
    <property type="entry name" value="PriA_3primeBD_sf"/>
</dbReference>
<feature type="domain" description="Helicase ATP-binding" evidence="13">
    <location>
        <begin position="206"/>
        <end position="374"/>
    </location>
</feature>
<dbReference type="GO" id="GO:0043138">
    <property type="term" value="F:3'-5' DNA helicase activity"/>
    <property type="evidence" value="ECO:0007669"/>
    <property type="project" value="UniProtKB-EC"/>
</dbReference>
<dbReference type="HAMAP" id="MF_00983">
    <property type="entry name" value="PriA"/>
    <property type="match status" value="1"/>
</dbReference>
<dbReference type="PANTHER" id="PTHR30580:SF0">
    <property type="entry name" value="PRIMOSOMAL PROTEIN N"/>
    <property type="match status" value="1"/>
</dbReference>
<dbReference type="NCBIfam" id="TIGR00595">
    <property type="entry name" value="priA"/>
    <property type="match status" value="1"/>
</dbReference>
<keyword evidence="6 15" id="KW-0347">Helicase</keyword>
<keyword evidence="10" id="KW-0413">Isomerase</keyword>
<dbReference type="GO" id="GO:0046872">
    <property type="term" value="F:metal ion binding"/>
    <property type="evidence" value="ECO:0007669"/>
    <property type="project" value="UniProtKB-KW"/>
</dbReference>
<evidence type="ECO:0000256" key="2">
    <source>
        <dbReference type="ARBA" id="ARBA00022705"/>
    </source>
</evidence>
<evidence type="ECO:0000256" key="8">
    <source>
        <dbReference type="ARBA" id="ARBA00022840"/>
    </source>
</evidence>
<comment type="catalytic activity">
    <reaction evidence="12">
        <text>ATP + H2O = ADP + phosphate + H(+)</text>
        <dbReference type="Rhea" id="RHEA:13065"/>
        <dbReference type="ChEBI" id="CHEBI:15377"/>
        <dbReference type="ChEBI" id="CHEBI:15378"/>
        <dbReference type="ChEBI" id="CHEBI:30616"/>
        <dbReference type="ChEBI" id="CHEBI:43474"/>
        <dbReference type="ChEBI" id="CHEBI:456216"/>
        <dbReference type="EC" id="5.6.2.4"/>
    </reaction>
</comment>